<dbReference type="Pfam" id="PF13187">
    <property type="entry name" value="Fer4_9"/>
    <property type="match status" value="1"/>
</dbReference>
<evidence type="ECO:0000256" key="4">
    <source>
        <dbReference type="ARBA" id="ARBA00022737"/>
    </source>
</evidence>
<keyword evidence="1" id="KW-0813">Transport</keyword>
<evidence type="ECO:0000259" key="8">
    <source>
        <dbReference type="PROSITE" id="PS51379"/>
    </source>
</evidence>
<dbReference type="NCBIfam" id="NF038196">
    <property type="entry name" value="ferrodoxin_EFR1"/>
    <property type="match status" value="1"/>
</dbReference>
<keyword evidence="10" id="KW-1185">Reference proteome</keyword>
<accession>A0ABS6F1C9</accession>
<evidence type="ECO:0000313" key="9">
    <source>
        <dbReference type="EMBL" id="MBU5592195.1"/>
    </source>
</evidence>
<organism evidence="9 10">
    <name type="scientific">Clostridium simiarum</name>
    <dbReference type="NCBI Taxonomy" id="2841506"/>
    <lineage>
        <taxon>Bacteria</taxon>
        <taxon>Bacillati</taxon>
        <taxon>Bacillota</taxon>
        <taxon>Clostridia</taxon>
        <taxon>Eubacteriales</taxon>
        <taxon>Clostridiaceae</taxon>
        <taxon>Clostridium</taxon>
    </lineage>
</organism>
<dbReference type="InterPro" id="IPR017900">
    <property type="entry name" value="4Fe4S_Fe_S_CS"/>
</dbReference>
<evidence type="ECO:0000256" key="5">
    <source>
        <dbReference type="ARBA" id="ARBA00022982"/>
    </source>
</evidence>
<dbReference type="InterPro" id="IPR050572">
    <property type="entry name" value="Fe-S_Ferredoxin"/>
</dbReference>
<evidence type="ECO:0000256" key="7">
    <source>
        <dbReference type="ARBA" id="ARBA00023014"/>
    </source>
</evidence>
<proteinExistence type="predicted"/>
<keyword evidence="4" id="KW-0677">Repeat</keyword>
<keyword evidence="6" id="KW-0408">Iron</keyword>
<dbReference type="PROSITE" id="PS00198">
    <property type="entry name" value="4FE4S_FER_1"/>
    <property type="match status" value="2"/>
</dbReference>
<comment type="caution">
    <text evidence="9">The sequence shown here is derived from an EMBL/GenBank/DDBJ whole genome shotgun (WGS) entry which is preliminary data.</text>
</comment>
<dbReference type="InterPro" id="IPR017896">
    <property type="entry name" value="4Fe4S_Fe-S-bd"/>
</dbReference>
<evidence type="ECO:0000256" key="3">
    <source>
        <dbReference type="ARBA" id="ARBA00022723"/>
    </source>
</evidence>
<dbReference type="EMBL" id="JAHLQL010000003">
    <property type="protein sequence ID" value="MBU5592195.1"/>
    <property type="molecule type" value="Genomic_DNA"/>
</dbReference>
<keyword evidence="5" id="KW-0249">Electron transport</keyword>
<dbReference type="InterPro" id="IPR047964">
    <property type="entry name" value="EFR1-like"/>
</dbReference>
<dbReference type="Proteomes" id="UP000736583">
    <property type="component" value="Unassembled WGS sequence"/>
</dbReference>
<feature type="domain" description="4Fe-4S ferredoxin-type" evidence="8">
    <location>
        <begin position="182"/>
        <end position="210"/>
    </location>
</feature>
<keyword evidence="7" id="KW-0411">Iron-sulfur</keyword>
<evidence type="ECO:0000256" key="6">
    <source>
        <dbReference type="ARBA" id="ARBA00023004"/>
    </source>
</evidence>
<name>A0ABS6F1C9_9CLOT</name>
<feature type="domain" description="4Fe-4S ferredoxin-type" evidence="8">
    <location>
        <begin position="211"/>
        <end position="238"/>
    </location>
</feature>
<dbReference type="PROSITE" id="PS51379">
    <property type="entry name" value="4FE4S_FER_2"/>
    <property type="match status" value="2"/>
</dbReference>
<evidence type="ECO:0000256" key="1">
    <source>
        <dbReference type="ARBA" id="ARBA00022448"/>
    </source>
</evidence>
<dbReference type="PANTHER" id="PTHR43687:SF6">
    <property type="entry name" value="L-ASPARTATE SEMIALDEHYDE SULFURTRANSFERASE IRON-SULFUR SUBUNIT"/>
    <property type="match status" value="1"/>
</dbReference>
<keyword evidence="3" id="KW-0479">Metal-binding</keyword>
<reference evidence="9 10" key="1">
    <citation type="submission" date="2021-06" db="EMBL/GenBank/DDBJ databases">
        <authorList>
            <person name="Sun Q."/>
            <person name="Li D."/>
        </authorList>
    </citation>
    <scope>NUCLEOTIDE SEQUENCE [LARGE SCALE GENOMIC DNA]</scope>
    <source>
        <strain evidence="9 10">MSJ-4</strain>
    </source>
</reference>
<keyword evidence="2" id="KW-0004">4Fe-4S</keyword>
<dbReference type="PANTHER" id="PTHR43687">
    <property type="entry name" value="ADENYLYLSULFATE REDUCTASE, BETA SUBUNIT"/>
    <property type="match status" value="1"/>
</dbReference>
<gene>
    <name evidence="9" type="ORF">KQI89_10520</name>
</gene>
<protein>
    <submittedName>
        <fullName evidence="9">EFR1 family ferrodoxin</fullName>
    </submittedName>
</protein>
<dbReference type="RefSeq" id="WP_216457034.1">
    <property type="nucleotide sequence ID" value="NZ_JAHLQL010000003.1"/>
</dbReference>
<sequence length="259" mass="30195">MKNIIYYFTGTGNSMMIAKEVANVLGNTEIRSLAKETKKENKEIDANKIGFVFPLYFSGVPEVVERFIKRTNFKADYFFSIVTRGGSPGFAVKQVSDLLEEKNLRLNYSVYIKMPSNYIRLYDMKDENINFKIIRRAQEEIKTTAHNIKNNKNNKVRDNILYYTLSKGFYKHWRKNLNTKDTNMHVDEKCTSCGLCMKICPVSNISMIDSKPMWNHKCQDCMACVQLCPVRAVQIGKKTIYRKRYKNPYVTLKEMIHSP</sequence>
<evidence type="ECO:0000313" key="10">
    <source>
        <dbReference type="Proteomes" id="UP000736583"/>
    </source>
</evidence>
<evidence type="ECO:0000256" key="2">
    <source>
        <dbReference type="ARBA" id="ARBA00022485"/>
    </source>
</evidence>